<dbReference type="InterPro" id="IPR013498">
    <property type="entry name" value="Topo_IA_Znf"/>
</dbReference>
<dbReference type="HAMAP" id="MF_00952">
    <property type="entry name" value="Topoisom_1_prok"/>
    <property type="match status" value="1"/>
</dbReference>
<dbReference type="GO" id="GO:0003917">
    <property type="term" value="F:DNA topoisomerase type I (single strand cut, ATP-independent) activity"/>
    <property type="evidence" value="ECO:0007669"/>
    <property type="project" value="UniProtKB-UniRule"/>
</dbReference>
<feature type="site" description="Interaction with DNA" evidence="10">
    <location>
        <position position="498"/>
    </location>
</feature>
<comment type="catalytic activity">
    <reaction evidence="1 10">
        <text>ATP-independent breakage of single-stranded DNA, followed by passage and rejoining.</text>
        <dbReference type="EC" id="5.6.2.1"/>
    </reaction>
</comment>
<dbReference type="InterPro" id="IPR013825">
    <property type="entry name" value="Topo_IA_cen_sub2"/>
</dbReference>
<comment type="function">
    <text evidence="10">Releases the supercoiling and torsional tension of DNA, which is introduced during the DNA replication and transcription, by transiently cleaving and rejoining one strand of the DNA duplex. Introduces a single-strand break via transesterification at a target site in duplex DNA. The scissile phosphodiester is attacked by the catalytic tyrosine of the enzyme, resulting in the formation of a DNA-(5'-phosphotyrosyl)-enzyme intermediate and the expulsion of a 3'-OH DNA strand. The free DNA strand then undergoes passage around the unbroken strand, thus removing DNA supercoils. Finally, in the religation step, the DNA 3'-OH attacks the covalent intermediate to expel the active-site tyrosine and restore the DNA phosphodiester backbone.</text>
</comment>
<evidence type="ECO:0000256" key="3">
    <source>
        <dbReference type="ARBA" id="ARBA00022723"/>
    </source>
</evidence>
<feature type="site" description="Interaction with DNA" evidence="10">
    <location>
        <position position="315"/>
    </location>
</feature>
<dbReference type="SMART" id="SM00493">
    <property type="entry name" value="TOPRIM"/>
    <property type="match status" value="1"/>
</dbReference>
<feature type="site" description="Interaction with DNA" evidence="10">
    <location>
        <position position="169"/>
    </location>
</feature>
<comment type="caution">
    <text evidence="14">The sequence shown here is derived from an EMBL/GenBank/DDBJ whole genome shotgun (WGS) entry which is preliminary data.</text>
</comment>
<dbReference type="GO" id="GO:0006310">
    <property type="term" value="P:DNA recombination"/>
    <property type="evidence" value="ECO:0007669"/>
    <property type="project" value="TreeGrafter"/>
</dbReference>
<dbReference type="AlphaFoldDB" id="A0A7J4MYW9"/>
<feature type="region of interest" description="Disordered" evidence="11">
    <location>
        <begin position="354"/>
        <end position="373"/>
    </location>
</feature>
<dbReference type="Pfam" id="PF01396">
    <property type="entry name" value="Zn_ribbon_Top1"/>
    <property type="match status" value="2"/>
</dbReference>
<dbReference type="Gene3D" id="2.70.20.10">
    <property type="entry name" value="Topoisomerase I, domain 3"/>
    <property type="match status" value="1"/>
</dbReference>
<evidence type="ECO:0000256" key="7">
    <source>
        <dbReference type="ARBA" id="ARBA00023029"/>
    </source>
</evidence>
<dbReference type="InterPro" id="IPR013826">
    <property type="entry name" value="Topo_IA_cen_sub3"/>
</dbReference>
<dbReference type="SMART" id="SM00436">
    <property type="entry name" value="TOP1Bc"/>
    <property type="match status" value="1"/>
</dbReference>
<dbReference type="SUPFAM" id="SSF56712">
    <property type="entry name" value="Prokaryotic type I DNA topoisomerase"/>
    <property type="match status" value="1"/>
</dbReference>
<evidence type="ECO:0000313" key="14">
    <source>
        <dbReference type="EMBL" id="HIH65552.1"/>
    </source>
</evidence>
<dbReference type="EC" id="5.6.2.1" evidence="10"/>
<comment type="caution">
    <text evidence="10">Lacks conserved residue(s) required for the propagation of feature annotation.</text>
</comment>
<dbReference type="InterPro" id="IPR023405">
    <property type="entry name" value="Topo_IA_core_domain"/>
</dbReference>
<evidence type="ECO:0000256" key="1">
    <source>
        <dbReference type="ARBA" id="ARBA00000213"/>
    </source>
</evidence>
<feature type="site" description="Interaction with DNA" evidence="10">
    <location>
        <position position="165"/>
    </location>
</feature>
<keyword evidence="5" id="KW-0862">Zinc</keyword>
<keyword evidence="6" id="KW-0460">Magnesium</keyword>
<dbReference type="SUPFAM" id="SSF57783">
    <property type="entry name" value="Zinc beta-ribbon"/>
    <property type="match status" value="1"/>
</dbReference>
<dbReference type="PROSITE" id="PS50880">
    <property type="entry name" value="TOPRIM"/>
    <property type="match status" value="1"/>
</dbReference>
<dbReference type="InterPro" id="IPR003601">
    <property type="entry name" value="Topo_IA_2"/>
</dbReference>
<dbReference type="GO" id="GO:0006265">
    <property type="term" value="P:DNA topological change"/>
    <property type="evidence" value="ECO:0007669"/>
    <property type="project" value="UniProtKB-UniRule"/>
</dbReference>
<dbReference type="GO" id="GO:0003677">
    <property type="term" value="F:DNA binding"/>
    <property type="evidence" value="ECO:0007669"/>
    <property type="project" value="UniProtKB-KW"/>
</dbReference>
<gene>
    <name evidence="10 14" type="primary">topA</name>
    <name evidence="14" type="ORF">HA285_08195</name>
</gene>
<feature type="compositionally biased region" description="Basic and acidic residues" evidence="11">
    <location>
        <begin position="354"/>
        <end position="364"/>
    </location>
</feature>
<dbReference type="InterPro" id="IPR023406">
    <property type="entry name" value="Topo_IA_AS"/>
</dbReference>
<dbReference type="Pfam" id="PF01751">
    <property type="entry name" value="Toprim"/>
    <property type="match status" value="1"/>
</dbReference>
<evidence type="ECO:0000256" key="4">
    <source>
        <dbReference type="ARBA" id="ARBA00022771"/>
    </source>
</evidence>
<feature type="domain" description="Topo IA-type catalytic" evidence="13">
    <location>
        <begin position="155"/>
        <end position="564"/>
    </location>
</feature>
<dbReference type="EMBL" id="DUHT01000092">
    <property type="protein sequence ID" value="HIH65552.1"/>
    <property type="molecule type" value="Genomic_DNA"/>
</dbReference>
<evidence type="ECO:0000313" key="15">
    <source>
        <dbReference type="Proteomes" id="UP000538031"/>
    </source>
</evidence>
<dbReference type="Gene3D" id="1.10.460.10">
    <property type="entry name" value="Topoisomerase I, domain 2"/>
    <property type="match status" value="1"/>
</dbReference>
<evidence type="ECO:0000256" key="8">
    <source>
        <dbReference type="ARBA" id="ARBA00023125"/>
    </source>
</evidence>
<dbReference type="SMART" id="SM00437">
    <property type="entry name" value="TOP1Ac"/>
    <property type="match status" value="1"/>
</dbReference>
<dbReference type="Proteomes" id="UP000538031">
    <property type="component" value="Unassembled WGS sequence"/>
</dbReference>
<dbReference type="Gene3D" id="1.10.290.10">
    <property type="entry name" value="Topoisomerase I, domain 4"/>
    <property type="match status" value="1"/>
</dbReference>
<dbReference type="GO" id="GO:0005694">
    <property type="term" value="C:chromosome"/>
    <property type="evidence" value="ECO:0007669"/>
    <property type="project" value="InterPro"/>
</dbReference>
<dbReference type="InterPro" id="IPR013824">
    <property type="entry name" value="Topo_IA_cen_sub1"/>
</dbReference>
<reference evidence="15" key="1">
    <citation type="journal article" date="2020" name="bioRxiv">
        <title>A rank-normalized archaeal taxonomy based on genome phylogeny resolves widespread incomplete and uneven classifications.</title>
        <authorList>
            <person name="Rinke C."/>
            <person name="Chuvochina M."/>
            <person name="Mussig A.J."/>
            <person name="Chaumeil P.-A."/>
            <person name="Waite D.W."/>
            <person name="Whitman W.B."/>
            <person name="Parks D.H."/>
            <person name="Hugenholtz P."/>
        </authorList>
    </citation>
    <scope>NUCLEOTIDE SEQUENCE [LARGE SCALE GENOMIC DNA]</scope>
</reference>
<dbReference type="InterPro" id="IPR003602">
    <property type="entry name" value="Topo_IA_DNA-bd_dom"/>
</dbReference>
<comment type="subunit">
    <text evidence="10">Monomer.</text>
</comment>
<evidence type="ECO:0000256" key="9">
    <source>
        <dbReference type="ARBA" id="ARBA00023235"/>
    </source>
</evidence>
<keyword evidence="9 10" id="KW-0413">Isomerase</keyword>
<name>A0A7J4MYW9_METTF</name>
<accession>A0A7J4MYW9</accession>
<dbReference type="NCBIfam" id="TIGR01057">
    <property type="entry name" value="topA_arch"/>
    <property type="match status" value="1"/>
</dbReference>
<evidence type="ECO:0000256" key="10">
    <source>
        <dbReference type="HAMAP-Rule" id="MF_00952"/>
    </source>
</evidence>
<keyword evidence="7 10" id="KW-0799">Topoisomerase</keyword>
<dbReference type="Gene3D" id="3.30.65.10">
    <property type="entry name" value="Bacterial Topoisomerase I, domain 1"/>
    <property type="match status" value="2"/>
</dbReference>
<dbReference type="InterPro" id="IPR013497">
    <property type="entry name" value="Topo_IA_cen"/>
</dbReference>
<evidence type="ECO:0000259" key="13">
    <source>
        <dbReference type="PROSITE" id="PS52039"/>
    </source>
</evidence>
<keyword evidence="4" id="KW-0863">Zinc-finger</keyword>
<keyword evidence="3" id="KW-0479">Metal-binding</keyword>
<keyword evidence="8 10" id="KW-0238">DNA-binding</keyword>
<organism evidence="14 15">
    <name type="scientific">Methanothermobacter thermautotrophicus</name>
    <name type="common">Methanobacterium thermoformicicum</name>
    <dbReference type="NCBI Taxonomy" id="145262"/>
    <lineage>
        <taxon>Archaea</taxon>
        <taxon>Methanobacteriati</taxon>
        <taxon>Methanobacteriota</taxon>
        <taxon>Methanomada group</taxon>
        <taxon>Methanobacteria</taxon>
        <taxon>Methanobacteriales</taxon>
        <taxon>Methanobacteriaceae</taxon>
        <taxon>Methanothermobacter</taxon>
    </lineage>
</organism>
<dbReference type="Gene3D" id="3.40.50.140">
    <property type="match status" value="1"/>
</dbReference>
<sequence length="711" mass="80677">MHEVIICEKPKSSEKIAGALFPDAMKKKHGKVSYWEHVEGDKRVTIVSAVGHLYSLRPRQSNEEHFFDLEWAPIHEIDKKKGYVKDYLNVIRKFAAGADRYIHACDYDIEGTLIGFNALKYGCGEEALRKTSRMKFSTLTREEIQRAYQNPIEVDYGQVDSGAARHILDFIFGVNISRSLMKSVKAATNRFIKLSAGRVQTPTLAILVEREKEIRDFKPVPYWIIRAELGEGIIAESKRGKIFKRELVDSILKKCQGSDAEVKDVRVRDTIRKPPVPFDLGTLQSEAYRVFGFSPKKTQTIAQNLYTEGYTSYPRTSSQKLPESIGYEKILKNLAKNPRFGVHIERLRGPLKPHEGKKEDDAHPAIHPTGLLPSELSKDEKKVYDLIVHRFISVFGEDAILQTMKVELEIGEEEFSFSRKRVSKGGWMESYPYTKMEDEEFPEISGGDSLAVRSVSADERETKPPARYNEASLIRELERRGLGTKSTRADIIAKLYDRKYIEGKKIRVSPLGENIIDTLTRYCEKITSEELTRQFERELEDIMRGKISKDQVIDEAITEVRSILSDIEENLRDIGKELYRAYQDSRVVGECPACGGKLVIKYSPRNRSTFVGCSSYPDCRTVYSLPKGASVLKSLCEKCGLPMISYGRPRQRACLDPKCGKKKSEVEEVVGKCPECGSDLIKRSGRYGEFVGCKGFPKCRFTCSVDEVPEG</sequence>
<feature type="site" description="Interaction with DNA" evidence="10">
    <location>
        <position position="52"/>
    </location>
</feature>
<evidence type="ECO:0000256" key="11">
    <source>
        <dbReference type="SAM" id="MobiDB-lite"/>
    </source>
</evidence>
<dbReference type="PANTHER" id="PTHR11390">
    <property type="entry name" value="PROKARYOTIC DNA TOPOISOMERASE"/>
    <property type="match status" value="1"/>
</dbReference>
<dbReference type="InterPro" id="IPR028612">
    <property type="entry name" value="Topoisom_1_IA"/>
</dbReference>
<dbReference type="CDD" id="cd00186">
    <property type="entry name" value="TOP1Ac"/>
    <property type="match status" value="1"/>
</dbReference>
<feature type="active site" description="O-(5'-phospho-DNA)-tyrosine intermediate" evidence="10">
    <location>
        <position position="313"/>
    </location>
</feature>
<dbReference type="InterPro" id="IPR000380">
    <property type="entry name" value="Topo_IA"/>
</dbReference>
<dbReference type="InterPro" id="IPR005739">
    <property type="entry name" value="TopoI_arch"/>
</dbReference>
<comment type="similarity">
    <text evidence="2 10">Belongs to the type IA topoisomerase family.</text>
</comment>
<dbReference type="PROSITE" id="PS52039">
    <property type="entry name" value="TOPO_IA_2"/>
    <property type="match status" value="1"/>
</dbReference>
<dbReference type="PROSITE" id="PS00396">
    <property type="entry name" value="TOPO_IA_1"/>
    <property type="match status" value="1"/>
</dbReference>
<protein>
    <recommendedName>
        <fullName evidence="10">DNA topoisomerase 1</fullName>
        <ecNumber evidence="10">5.6.2.1</ecNumber>
    </recommendedName>
    <alternativeName>
        <fullName evidence="10">DNA topoisomerase I</fullName>
    </alternativeName>
</protein>
<evidence type="ECO:0000256" key="2">
    <source>
        <dbReference type="ARBA" id="ARBA00009446"/>
    </source>
</evidence>
<proteinExistence type="inferred from homology"/>
<dbReference type="PANTHER" id="PTHR11390:SF26">
    <property type="entry name" value="DNA TOPOISOMERASE 1"/>
    <property type="match status" value="1"/>
</dbReference>
<dbReference type="PRINTS" id="PR00417">
    <property type="entry name" value="PRTPISMRASEI"/>
</dbReference>
<evidence type="ECO:0000259" key="12">
    <source>
        <dbReference type="PROSITE" id="PS50880"/>
    </source>
</evidence>
<dbReference type="GO" id="GO:0008270">
    <property type="term" value="F:zinc ion binding"/>
    <property type="evidence" value="ECO:0007669"/>
    <property type="project" value="UniProtKB-KW"/>
</dbReference>
<dbReference type="InterPro" id="IPR006171">
    <property type="entry name" value="TOPRIM_dom"/>
</dbReference>
<evidence type="ECO:0000256" key="6">
    <source>
        <dbReference type="ARBA" id="ARBA00022842"/>
    </source>
</evidence>
<feature type="region of interest" description="Interaction with DNA" evidence="10">
    <location>
        <begin position="195"/>
        <end position="200"/>
    </location>
</feature>
<dbReference type="GO" id="GO:0006281">
    <property type="term" value="P:DNA repair"/>
    <property type="evidence" value="ECO:0007669"/>
    <property type="project" value="TreeGrafter"/>
</dbReference>
<evidence type="ECO:0000256" key="5">
    <source>
        <dbReference type="ARBA" id="ARBA00022833"/>
    </source>
</evidence>
<dbReference type="Pfam" id="PF01131">
    <property type="entry name" value="Topoisom_bac"/>
    <property type="match status" value="1"/>
</dbReference>
<feature type="domain" description="Toprim" evidence="12">
    <location>
        <begin position="2"/>
        <end position="144"/>
    </location>
</feature>